<organism evidence="2 3">
    <name type="scientific">Microcystis aeruginosa NIES-44</name>
    <dbReference type="NCBI Taxonomy" id="449439"/>
    <lineage>
        <taxon>Bacteria</taxon>
        <taxon>Bacillati</taxon>
        <taxon>Cyanobacteriota</taxon>
        <taxon>Cyanophyceae</taxon>
        <taxon>Oscillatoriophycideae</taxon>
        <taxon>Chroococcales</taxon>
        <taxon>Microcystaceae</taxon>
        <taxon>Microcystis</taxon>
    </lineage>
</organism>
<proteinExistence type="predicted"/>
<keyword evidence="1" id="KW-0812">Transmembrane</keyword>
<feature type="transmembrane region" description="Helical" evidence="1">
    <location>
        <begin position="14"/>
        <end position="36"/>
    </location>
</feature>
<evidence type="ECO:0000313" key="3">
    <source>
        <dbReference type="Proteomes" id="UP000030321"/>
    </source>
</evidence>
<keyword evidence="1" id="KW-0472">Membrane</keyword>
<dbReference type="AlphaFoldDB" id="A0A0A1W1J4"/>
<comment type="caution">
    <text evidence="2">The sequence shown here is derived from an EMBL/GenBank/DDBJ whole genome shotgun (WGS) entry which is preliminary data.</text>
</comment>
<gene>
    <name evidence="2" type="ORF">N44_04575</name>
</gene>
<keyword evidence="1" id="KW-1133">Transmembrane helix</keyword>
<name>A0A0A1W1J4_MICAE</name>
<protein>
    <recommendedName>
        <fullName evidence="4">Mobile element protein</fullName>
    </recommendedName>
</protein>
<evidence type="ECO:0000313" key="2">
    <source>
        <dbReference type="EMBL" id="GAL95719.1"/>
    </source>
</evidence>
<evidence type="ECO:0008006" key="4">
    <source>
        <dbReference type="Google" id="ProtNLM"/>
    </source>
</evidence>
<reference evidence="3" key="1">
    <citation type="journal article" date="2015" name="Genome">
        <title>Whole Genome Sequence of the Non-Microcystin-Producing Microcystis aeruginosa Strain NIES-44.</title>
        <authorList>
            <person name="Okano K."/>
            <person name="Miyata N."/>
            <person name="Ozaki Y."/>
        </authorList>
    </citation>
    <scope>NUCLEOTIDE SEQUENCE [LARGE SCALE GENOMIC DNA]</scope>
    <source>
        <strain evidence="3">NIES-44</strain>
    </source>
</reference>
<accession>A0A0A1W1J4</accession>
<dbReference type="EMBL" id="BBPA01000075">
    <property type="protein sequence ID" value="GAL95719.1"/>
    <property type="molecule type" value="Genomic_DNA"/>
</dbReference>
<sequence length="48" mass="5545">MGTVMFEFLFLPGFWGSIHLALLHGESLLGLTWHFFQFSQIMSIRRSG</sequence>
<dbReference type="Proteomes" id="UP000030321">
    <property type="component" value="Unassembled WGS sequence"/>
</dbReference>
<evidence type="ECO:0000256" key="1">
    <source>
        <dbReference type="SAM" id="Phobius"/>
    </source>
</evidence>